<comment type="caution">
    <text evidence="2">The sequence shown here is derived from an EMBL/GenBank/DDBJ whole genome shotgun (WGS) entry which is preliminary data.</text>
</comment>
<name>A0A7C8P139_ORBOL</name>
<proteinExistence type="predicted"/>
<accession>A0A7C8P139</accession>
<dbReference type="EMBL" id="JAABOE010000248">
    <property type="protein sequence ID" value="KAF3157344.1"/>
    <property type="molecule type" value="Genomic_DNA"/>
</dbReference>
<feature type="compositionally biased region" description="Low complexity" evidence="1">
    <location>
        <begin position="40"/>
        <end position="51"/>
    </location>
</feature>
<dbReference type="Proteomes" id="UP000479691">
    <property type="component" value="Unassembled WGS sequence"/>
</dbReference>
<protein>
    <submittedName>
        <fullName evidence="2">Uncharacterized protein</fullName>
    </submittedName>
</protein>
<reference evidence="2 3" key="1">
    <citation type="submission" date="2019-06" db="EMBL/GenBank/DDBJ databases">
        <authorList>
            <person name="Palmer J.M."/>
        </authorList>
    </citation>
    <scope>NUCLEOTIDE SEQUENCE [LARGE SCALE GENOMIC DNA]</scope>
    <source>
        <strain evidence="2 3">TWF788</strain>
    </source>
</reference>
<evidence type="ECO:0000313" key="3">
    <source>
        <dbReference type="Proteomes" id="UP000479691"/>
    </source>
</evidence>
<sequence length="206" mass="23832">MLKRQIKTIASTVLKRNSSFKQPQPQSSPINATANVAEMATTSTSASTNTTKDSNHRTGPPVEEPPGYEALPHFVKSRWENNDYYVEQFADDPWYPVIKDTHEGIKRLVPNYNIVQIKEKFNGLRYYIDFPFAVEPANGYTVEEIHDRIREYINYAEAWVDGFEHAQEVRRRQERGQRGQQQQQEEEEEEEEEEGGGGRVLVVTRI</sequence>
<organism evidence="2 3">
    <name type="scientific">Orbilia oligospora</name>
    <name type="common">Nematode-trapping fungus</name>
    <name type="synonym">Arthrobotrys oligospora</name>
    <dbReference type="NCBI Taxonomy" id="2813651"/>
    <lineage>
        <taxon>Eukaryota</taxon>
        <taxon>Fungi</taxon>
        <taxon>Dikarya</taxon>
        <taxon>Ascomycota</taxon>
        <taxon>Pezizomycotina</taxon>
        <taxon>Orbiliomycetes</taxon>
        <taxon>Orbiliales</taxon>
        <taxon>Orbiliaceae</taxon>
        <taxon>Orbilia</taxon>
    </lineage>
</organism>
<evidence type="ECO:0000313" key="2">
    <source>
        <dbReference type="EMBL" id="KAF3157344.1"/>
    </source>
</evidence>
<gene>
    <name evidence="2" type="ORF">TWF788_005324</name>
</gene>
<feature type="region of interest" description="Disordered" evidence="1">
    <location>
        <begin position="39"/>
        <end position="67"/>
    </location>
</feature>
<evidence type="ECO:0000256" key="1">
    <source>
        <dbReference type="SAM" id="MobiDB-lite"/>
    </source>
</evidence>
<feature type="region of interest" description="Disordered" evidence="1">
    <location>
        <begin position="171"/>
        <end position="206"/>
    </location>
</feature>
<dbReference type="AlphaFoldDB" id="A0A7C8P139"/>
<feature type="compositionally biased region" description="Acidic residues" evidence="1">
    <location>
        <begin position="184"/>
        <end position="195"/>
    </location>
</feature>